<organism evidence="2 3">
    <name type="scientific">Streptomyces lutosisoli</name>
    <dbReference type="NCBI Taxonomy" id="2665721"/>
    <lineage>
        <taxon>Bacteria</taxon>
        <taxon>Bacillati</taxon>
        <taxon>Actinomycetota</taxon>
        <taxon>Actinomycetes</taxon>
        <taxon>Kitasatosporales</taxon>
        <taxon>Streptomycetaceae</taxon>
        <taxon>Streptomyces</taxon>
    </lineage>
</organism>
<evidence type="ECO:0008006" key="4">
    <source>
        <dbReference type="Google" id="ProtNLM"/>
    </source>
</evidence>
<reference evidence="3" key="1">
    <citation type="journal article" date="2019" name="Int. J. Syst. Evol. Microbiol.">
        <title>The Global Catalogue of Microorganisms (GCM) 10K type strain sequencing project: providing services to taxonomists for standard genome sequencing and annotation.</title>
        <authorList>
            <consortium name="The Broad Institute Genomics Platform"/>
            <consortium name="The Broad Institute Genome Sequencing Center for Infectious Disease"/>
            <person name="Wu L."/>
            <person name="Ma J."/>
        </authorList>
    </citation>
    <scope>NUCLEOTIDE SEQUENCE [LARGE SCALE GENOMIC DNA]</scope>
    <source>
        <strain evidence="3">CGMCC 4.7198</strain>
    </source>
</reference>
<keyword evidence="3" id="KW-1185">Reference proteome</keyword>
<keyword evidence="1" id="KW-0732">Signal</keyword>
<name>A0ABW2VRG2_9ACTN</name>
<sequence length="673" mass="72199">MAHTARRWRNTAAVLAAASLPVLGLGAPGASAATAPRIDLKVLVIDSGAGQVGAITAELKNTGIPYTTVNLGDSGRPVIDTAFLSDTVNGIPRAKYQGVVVPNEAPFAPGSAEQTALETYEKTYGIPQVDAYTWAHPEVGLDYTDQNGGWSGVLDGARTQVTAAGRAGAFGYLDGPLTFEDNDPSVQESYGYAGHPRDGFTSYLDAPTGGTLLGEYAHDGRRELVLTFAYNQYQQQFRVLARGVVEWLTQGVHLGQNRNYFSVHVDDVFAPDARWDTTDNCTPGDYDCQSGGATTPDIRMTAADAQYAAQWEQANGFTLDMVYNAGAGEVWKTENGGTDALAAQLLADKAKYRWVNHTYTHLFLGCLQDVTVVPWQCRKNADGTTQWTSRADISGEISDNYNWGVQKGLPLDRTELVTGEHSGLKTLPQQPDDNPNLAGALAANGIKWTGSDNSREPAQRSVGNALTVPRYPMNVYYNAGTAAEMADEYNWIYTSRADGGSGICENNATSTCLPAPLDTATGYASYIVPLEAHTALGHVITNDPRPHYVHQSNLAEERILYPVLDKVLGDYKALYADNTPLVNPRQSATGTELQRRAAWQTAVANGKVTAYRVGTTVTVTAPSGTQIPVTAPEGTKKQLLLGTTAFGTSYAGERSAWTTPELLQSALKLTLPA</sequence>
<dbReference type="RefSeq" id="WP_381264137.1">
    <property type="nucleotide sequence ID" value="NZ_JBHTBI010000092.1"/>
</dbReference>
<evidence type="ECO:0000313" key="2">
    <source>
        <dbReference type="EMBL" id="MFD0285022.1"/>
    </source>
</evidence>
<dbReference type="Proteomes" id="UP001596957">
    <property type="component" value="Unassembled WGS sequence"/>
</dbReference>
<evidence type="ECO:0000256" key="1">
    <source>
        <dbReference type="SAM" id="SignalP"/>
    </source>
</evidence>
<dbReference type="EMBL" id="JBHTEC010000001">
    <property type="protein sequence ID" value="MFD0285022.1"/>
    <property type="molecule type" value="Genomic_DNA"/>
</dbReference>
<gene>
    <name evidence="2" type="ORF">ACFQZP_25760</name>
</gene>
<protein>
    <recommendedName>
        <fullName evidence="4">Secreted protein</fullName>
    </recommendedName>
</protein>
<accession>A0ABW2VRG2</accession>
<feature type="signal peptide" evidence="1">
    <location>
        <begin position="1"/>
        <end position="32"/>
    </location>
</feature>
<feature type="chain" id="PRO_5045063902" description="Secreted protein" evidence="1">
    <location>
        <begin position="33"/>
        <end position="673"/>
    </location>
</feature>
<proteinExistence type="predicted"/>
<evidence type="ECO:0000313" key="3">
    <source>
        <dbReference type="Proteomes" id="UP001596957"/>
    </source>
</evidence>
<comment type="caution">
    <text evidence="2">The sequence shown here is derived from an EMBL/GenBank/DDBJ whole genome shotgun (WGS) entry which is preliminary data.</text>
</comment>